<reference evidence="2 3" key="1">
    <citation type="submission" date="2018-09" db="EMBL/GenBank/DDBJ databases">
        <title>Genome sequencing of strain BHWM-4.</title>
        <authorList>
            <person name="Heo J."/>
            <person name="Kim S.-J."/>
            <person name="Kwon S.-W."/>
        </authorList>
    </citation>
    <scope>NUCLEOTIDE SEQUENCE [LARGE SCALE GENOMIC DNA]</scope>
    <source>
        <strain evidence="2 3">BHWM-4</strain>
    </source>
</reference>
<keyword evidence="1" id="KW-1133">Transmembrane helix</keyword>
<dbReference type="OrthoDB" id="9784157at2"/>
<feature type="transmembrane region" description="Helical" evidence="1">
    <location>
        <begin position="12"/>
        <end position="36"/>
    </location>
</feature>
<feature type="transmembrane region" description="Helical" evidence="1">
    <location>
        <begin position="85"/>
        <end position="105"/>
    </location>
</feature>
<accession>A0A387AQH2</accession>
<keyword evidence="3" id="KW-1185">Reference proteome</keyword>
<dbReference type="Proteomes" id="UP000272003">
    <property type="component" value="Chromosome"/>
</dbReference>
<evidence type="ECO:0000256" key="1">
    <source>
        <dbReference type="SAM" id="Phobius"/>
    </source>
</evidence>
<name>A0A387AQH2_9LACO</name>
<evidence type="ECO:0000313" key="3">
    <source>
        <dbReference type="Proteomes" id="UP000272003"/>
    </source>
</evidence>
<keyword evidence="1" id="KW-0472">Membrane</keyword>
<dbReference type="RefSeq" id="WP_120783941.1">
    <property type="nucleotide sequence ID" value="NZ_CP032626.1"/>
</dbReference>
<dbReference type="EMBL" id="CP032626">
    <property type="protein sequence ID" value="AYF92167.1"/>
    <property type="molecule type" value="Genomic_DNA"/>
</dbReference>
<feature type="transmembrane region" description="Helical" evidence="1">
    <location>
        <begin position="166"/>
        <end position="183"/>
    </location>
</feature>
<feature type="transmembrane region" description="Helical" evidence="1">
    <location>
        <begin position="312"/>
        <end position="331"/>
    </location>
</feature>
<feature type="transmembrane region" description="Helical" evidence="1">
    <location>
        <begin position="343"/>
        <end position="361"/>
    </location>
</feature>
<keyword evidence="1" id="KW-0812">Transmembrane</keyword>
<sequence length="543" mass="62326">MAKKINLENLYKIIRSNIFIVCMFSIISVLSGLYLLKSQTFGFTYDIYFHWQRIQEIKSSIGTAGFFSDVALNQFFQSGSAAMSMYPKINIIPMSIIALFVKSFFNLIYISFMLRNFLGLIIAYFACYTFNNNKKISFLFSLSYTISTTVLGLSFQITDIGMTSSLIYLPMVLFGTFMLINNYKWKELAIGISAISLCHVITAVMSALMVLFFIIANYGKLRDKKVTLSIFKAIVIALLISSIYWLPFSQLMSNNVVTMPYTTPALVGTDINTWLLPTFNNTVNQYITIFAVIGFILSIVRFKVLSKYSKQIFLLAILVLFIGSSFFPWNYLTHTFLADTFQSTWRVYIVPQLLLSYLFAEETVQLCKNKKENHIYLFSITIIIMLAQIVGQRNLVDYGRSTPLNYQSITRLYTDYLPQNSMSAFNDMNSHSIVYNNKKTTTRLLGNGKFAFKLDKSTKSLKMPFLIYNDIDYQVKVDDKNAKFHSDNHSQLTLGHINKGKHTVQVIVHKSWYDYLSYILSALGVIILGFAWIRSLILKRKNK</sequence>
<gene>
    <name evidence="2" type="ORF">D7I45_01005</name>
</gene>
<dbReference type="KEGG" id="abom:D7I45_01005"/>
<feature type="transmembrane region" description="Helical" evidence="1">
    <location>
        <begin position="189"/>
        <end position="214"/>
    </location>
</feature>
<feature type="transmembrane region" description="Helical" evidence="1">
    <location>
        <begin position="373"/>
        <end position="391"/>
    </location>
</feature>
<dbReference type="AlphaFoldDB" id="A0A387AQH2"/>
<organism evidence="2 3">
    <name type="scientific">Apilactobacillus bombintestini</name>
    <dbReference type="NCBI Taxonomy" id="2419772"/>
    <lineage>
        <taxon>Bacteria</taxon>
        <taxon>Bacillati</taxon>
        <taxon>Bacillota</taxon>
        <taxon>Bacilli</taxon>
        <taxon>Lactobacillales</taxon>
        <taxon>Lactobacillaceae</taxon>
        <taxon>Apilactobacillus</taxon>
    </lineage>
</organism>
<feature type="transmembrane region" description="Helical" evidence="1">
    <location>
        <begin position="226"/>
        <end position="246"/>
    </location>
</feature>
<feature type="transmembrane region" description="Helical" evidence="1">
    <location>
        <begin position="283"/>
        <end position="300"/>
    </location>
</feature>
<proteinExistence type="predicted"/>
<feature type="transmembrane region" description="Helical" evidence="1">
    <location>
        <begin position="137"/>
        <end position="154"/>
    </location>
</feature>
<protein>
    <recommendedName>
        <fullName evidence="4">Membrane protein 6-pyruvoyl-tetrahydropterin synthase-related domain-containing protein</fullName>
    </recommendedName>
</protein>
<feature type="transmembrane region" description="Helical" evidence="1">
    <location>
        <begin position="515"/>
        <end position="533"/>
    </location>
</feature>
<evidence type="ECO:0000313" key="2">
    <source>
        <dbReference type="EMBL" id="AYF92167.1"/>
    </source>
</evidence>
<feature type="transmembrane region" description="Helical" evidence="1">
    <location>
        <begin position="112"/>
        <end position="131"/>
    </location>
</feature>
<evidence type="ECO:0008006" key="4">
    <source>
        <dbReference type="Google" id="ProtNLM"/>
    </source>
</evidence>